<dbReference type="PANTHER" id="PTHR33693:SF1">
    <property type="entry name" value="TYPE-4 URACIL-DNA GLYCOSYLASE"/>
    <property type="match status" value="1"/>
</dbReference>
<comment type="catalytic activity">
    <reaction evidence="1">
        <text>Hydrolyzes single-stranded DNA or mismatched double-stranded DNA and polynucleotides, releasing free uracil.</text>
        <dbReference type="EC" id="3.2.2.27"/>
    </reaction>
</comment>
<evidence type="ECO:0000256" key="3">
    <source>
        <dbReference type="ARBA" id="ARBA00012030"/>
    </source>
</evidence>
<dbReference type="Proteomes" id="UP000193862">
    <property type="component" value="Unassembled WGS sequence"/>
</dbReference>
<dbReference type="InterPro" id="IPR036895">
    <property type="entry name" value="Uracil-DNA_glycosylase-like_sf"/>
</dbReference>
<dbReference type="GO" id="GO:0051539">
    <property type="term" value="F:4 iron, 4 sulfur cluster binding"/>
    <property type="evidence" value="ECO:0007669"/>
    <property type="project" value="UniProtKB-KW"/>
</dbReference>
<feature type="region of interest" description="Disordered" evidence="12">
    <location>
        <begin position="33"/>
        <end position="64"/>
    </location>
</feature>
<keyword evidence="7" id="KW-0227">DNA damage</keyword>
<dbReference type="SMART" id="SM00986">
    <property type="entry name" value="UDG"/>
    <property type="match status" value="1"/>
</dbReference>
<keyword evidence="6" id="KW-0479">Metal-binding</keyword>
<evidence type="ECO:0000256" key="8">
    <source>
        <dbReference type="ARBA" id="ARBA00022801"/>
    </source>
</evidence>
<dbReference type="Gene3D" id="3.40.470.10">
    <property type="entry name" value="Uracil-DNA glycosylase-like domain"/>
    <property type="match status" value="1"/>
</dbReference>
<keyword evidence="9" id="KW-0408">Iron</keyword>
<evidence type="ECO:0000256" key="11">
    <source>
        <dbReference type="ARBA" id="ARBA00023204"/>
    </source>
</evidence>
<dbReference type="SUPFAM" id="SSF52141">
    <property type="entry name" value="Uracil-DNA glycosylase-like"/>
    <property type="match status" value="1"/>
</dbReference>
<dbReference type="PANTHER" id="PTHR33693">
    <property type="entry name" value="TYPE-5 URACIL-DNA GLYCOSYLASE"/>
    <property type="match status" value="1"/>
</dbReference>
<evidence type="ECO:0000259" key="13">
    <source>
        <dbReference type="SMART" id="SM00986"/>
    </source>
</evidence>
<evidence type="ECO:0000256" key="12">
    <source>
        <dbReference type="SAM" id="MobiDB-lite"/>
    </source>
</evidence>
<name>A0A1Y5RMW5_9RHOB</name>
<evidence type="ECO:0000256" key="9">
    <source>
        <dbReference type="ARBA" id="ARBA00023004"/>
    </source>
</evidence>
<dbReference type="NCBIfam" id="TIGR00758">
    <property type="entry name" value="UDG_fam4"/>
    <property type="match status" value="1"/>
</dbReference>
<dbReference type="EMBL" id="FWFS01000001">
    <property type="protein sequence ID" value="SLN21166.1"/>
    <property type="molecule type" value="Genomic_DNA"/>
</dbReference>
<evidence type="ECO:0000256" key="7">
    <source>
        <dbReference type="ARBA" id="ARBA00022763"/>
    </source>
</evidence>
<evidence type="ECO:0000313" key="15">
    <source>
        <dbReference type="Proteomes" id="UP000193862"/>
    </source>
</evidence>
<keyword evidence="15" id="KW-1185">Reference proteome</keyword>
<keyword evidence="10" id="KW-0411">Iron-sulfur</keyword>
<dbReference type="InterPro" id="IPR005273">
    <property type="entry name" value="Ura-DNA_glyco_family4"/>
</dbReference>
<proteinExistence type="inferred from homology"/>
<sequence>MNAELGYWEAHALLEWHLELGVDEAICDAPVNRYDLPDTSAKPPRATPSATERRKAPPKLPPKPEIDCEALAVESARGAGSLEALRSALEAFEHCDLKRGARSLVFGDGNPRARVMIIGDMPDRDEDQQGKPFVGKQGALFDAMFGAIGLSRDAPDTESAIYATPMLPWHPPQNRDPSAADIAMMRPFLLRHIALVDPAVVVLMGNWACMALMGRAGITRMRGDWSEVAGKPALPMLHPSYLLRRAESKREAWADLLELQARLRVLP</sequence>
<keyword evidence="5" id="KW-0004">4Fe-4S</keyword>
<dbReference type="AlphaFoldDB" id="A0A1Y5RMW5"/>
<evidence type="ECO:0000313" key="14">
    <source>
        <dbReference type="EMBL" id="SLN21166.1"/>
    </source>
</evidence>
<dbReference type="InterPro" id="IPR005122">
    <property type="entry name" value="Uracil-DNA_glycosylase-like"/>
</dbReference>
<gene>
    <name evidence="14" type="ORF">AQS8620_00587</name>
</gene>
<evidence type="ECO:0000256" key="4">
    <source>
        <dbReference type="ARBA" id="ARBA00019403"/>
    </source>
</evidence>
<keyword evidence="11" id="KW-0234">DNA repair</keyword>
<dbReference type="OrthoDB" id="5290748at2"/>
<evidence type="ECO:0000256" key="6">
    <source>
        <dbReference type="ARBA" id="ARBA00022723"/>
    </source>
</evidence>
<dbReference type="GO" id="GO:0046872">
    <property type="term" value="F:metal ion binding"/>
    <property type="evidence" value="ECO:0007669"/>
    <property type="project" value="UniProtKB-KW"/>
</dbReference>
<keyword evidence="8" id="KW-0378">Hydrolase</keyword>
<evidence type="ECO:0000256" key="10">
    <source>
        <dbReference type="ARBA" id="ARBA00023014"/>
    </source>
</evidence>
<accession>A0A1Y5RMW5</accession>
<dbReference type="Pfam" id="PF03167">
    <property type="entry name" value="UDG"/>
    <property type="match status" value="1"/>
</dbReference>
<reference evidence="14 15" key="1">
    <citation type="submission" date="2017-03" db="EMBL/GenBank/DDBJ databases">
        <authorList>
            <person name="Afonso C.L."/>
            <person name="Miller P.J."/>
            <person name="Scott M.A."/>
            <person name="Spackman E."/>
            <person name="Goraichik I."/>
            <person name="Dimitrov K.M."/>
            <person name="Suarez D.L."/>
            <person name="Swayne D.E."/>
        </authorList>
    </citation>
    <scope>NUCLEOTIDE SEQUENCE [LARGE SCALE GENOMIC DNA]</scope>
    <source>
        <strain evidence="14 15">CECT 8620</strain>
    </source>
</reference>
<dbReference type="EC" id="3.2.2.27" evidence="3"/>
<organism evidence="14 15">
    <name type="scientific">Aquimixticola soesokkakensis</name>
    <dbReference type="NCBI Taxonomy" id="1519096"/>
    <lineage>
        <taxon>Bacteria</taxon>
        <taxon>Pseudomonadati</taxon>
        <taxon>Pseudomonadota</taxon>
        <taxon>Alphaproteobacteria</taxon>
        <taxon>Rhodobacterales</taxon>
        <taxon>Paracoccaceae</taxon>
        <taxon>Aquimixticola</taxon>
    </lineage>
</organism>
<dbReference type="CDD" id="cd10030">
    <property type="entry name" value="UDG-F4_TTUDGA_SPO1dp_like"/>
    <property type="match status" value="1"/>
</dbReference>
<evidence type="ECO:0000256" key="2">
    <source>
        <dbReference type="ARBA" id="ARBA00006521"/>
    </source>
</evidence>
<dbReference type="InterPro" id="IPR051536">
    <property type="entry name" value="UDG_Type-4/5"/>
</dbReference>
<dbReference type="GO" id="GO:0004844">
    <property type="term" value="F:uracil DNA N-glycosylase activity"/>
    <property type="evidence" value="ECO:0007669"/>
    <property type="project" value="UniProtKB-EC"/>
</dbReference>
<evidence type="ECO:0000256" key="1">
    <source>
        <dbReference type="ARBA" id="ARBA00001400"/>
    </source>
</evidence>
<comment type="similarity">
    <text evidence="2">Belongs to the uracil-DNA glycosylase (UDG) superfamily. Type 4 (UDGa) family.</text>
</comment>
<dbReference type="GO" id="GO:0006281">
    <property type="term" value="P:DNA repair"/>
    <property type="evidence" value="ECO:0007669"/>
    <property type="project" value="UniProtKB-KW"/>
</dbReference>
<dbReference type="RefSeq" id="WP_085835295.1">
    <property type="nucleotide sequence ID" value="NZ_FWFS01000001.1"/>
</dbReference>
<protein>
    <recommendedName>
        <fullName evidence="4">Type-4 uracil-DNA glycosylase</fullName>
        <ecNumber evidence="3">3.2.2.27</ecNumber>
    </recommendedName>
</protein>
<evidence type="ECO:0000256" key="5">
    <source>
        <dbReference type="ARBA" id="ARBA00022485"/>
    </source>
</evidence>
<dbReference type="SMART" id="SM00987">
    <property type="entry name" value="UreE_C"/>
    <property type="match status" value="1"/>
</dbReference>
<feature type="domain" description="Uracil-DNA glycosylase-like" evidence="13">
    <location>
        <begin position="106"/>
        <end position="257"/>
    </location>
</feature>